<feature type="domain" description="SNTX MACPF/CDC-like" evidence="4">
    <location>
        <begin position="52"/>
        <end position="215"/>
    </location>
</feature>
<keyword evidence="1" id="KW-0175">Coiled coil</keyword>
<proteinExistence type="predicted"/>
<evidence type="ECO:0000259" key="4">
    <source>
        <dbReference type="Pfam" id="PF24674"/>
    </source>
</evidence>
<protein>
    <submittedName>
        <fullName evidence="5">Uncharacterized protein</fullName>
    </submittedName>
</protein>
<dbReference type="GeneTree" id="ENSGT00390000014380"/>
<accession>A0A669F5W4</accession>
<sequence length="552" mass="62028">MFLFFKMLFRDLFAESCFVMFTSCSSLFFFKPMCLNILIHIGDMASDIMEVAALGRPFTLGMLYDARSDRLIPGKMGLAKLLFKLSPTQVLVFVSASDSTENKSSQLDVNASLKASLMSGLIEVEGSAKYLNDKKKSHHQSRVTLQYKATTKFKQLMLTPDETKNTQEAEDVKNLATHVVTGILYGANAFFVFDSEKLDDSSIQVIEGSMQAVIEKILKGKGKVDIKLSHEEKAVTDKFTCKFYGDFILESNPGTFEDAVKTYIQLPKLLGENSKNCVPLKVTLMPLKKLHPEAAAMKKEICARLVRKVEDALQDLDNMEIRCNDLLEDRVVRSFPQIQEKLSRLKKLCIDFRSSLQQKMAKKLPSIRAGEEDEQELAKVLDDRDKSPFSQERLTKWIKDEEREVTIIRYFVDMMEGTKIISDQSELDREVFKPGVEEVLCFVFTSLKSTDPYLQNMSDYLEKKKLQGTDGNTPPAQDQCRNTPSGSLSLWCPPLCSEVTTITGTNHLVSAAQGSGFDNGDVEHGPFELNVPSLPQNAIEALLEKCIEDLAD</sequence>
<dbReference type="InterPro" id="IPR040581">
    <property type="entry name" value="Thioredoxin_11"/>
</dbReference>
<dbReference type="InterPro" id="IPR052090">
    <property type="entry name" value="Cytolytic_pore-forming_toxin"/>
</dbReference>
<evidence type="ECO:0000313" key="6">
    <source>
        <dbReference type="Proteomes" id="UP000005207"/>
    </source>
</evidence>
<dbReference type="InterPro" id="IPR048997">
    <property type="entry name" value="Stonustoxin-like_helical"/>
</dbReference>
<dbReference type="AlphaFoldDB" id="A0A669F5W4"/>
<feature type="coiled-coil region" evidence="1">
    <location>
        <begin position="302"/>
        <end position="329"/>
    </location>
</feature>
<feature type="domain" description="Stonustoxin-like helical" evidence="3">
    <location>
        <begin position="312"/>
        <end position="405"/>
    </location>
</feature>
<dbReference type="Proteomes" id="UP000005207">
    <property type="component" value="Unplaced"/>
</dbReference>
<dbReference type="PANTHER" id="PTHR31594:SF16">
    <property type="entry name" value="SI:CH211-281L24.3"/>
    <property type="match status" value="1"/>
</dbReference>
<dbReference type="OMA" id="MEIRCND"/>
<name>A0A669F5W4_ORENI</name>
<feature type="domain" description="SNTX thioredoxin-like" evidence="2">
    <location>
        <begin position="418"/>
        <end position="471"/>
    </location>
</feature>
<dbReference type="Pfam" id="PF21109">
    <property type="entry name" value="Stonustoxin_helical"/>
    <property type="match status" value="1"/>
</dbReference>
<evidence type="ECO:0000259" key="2">
    <source>
        <dbReference type="Pfam" id="PF18078"/>
    </source>
</evidence>
<evidence type="ECO:0000313" key="5">
    <source>
        <dbReference type="Ensembl" id="ENSONIP00000080072.1"/>
    </source>
</evidence>
<dbReference type="InterPro" id="IPR056072">
    <property type="entry name" value="SNTX_MACPF/CDC-like_dom"/>
</dbReference>
<keyword evidence="6" id="KW-1185">Reference proteome</keyword>
<reference evidence="5" key="1">
    <citation type="submission" date="2025-08" db="UniProtKB">
        <authorList>
            <consortium name="Ensembl"/>
        </authorList>
    </citation>
    <scope>IDENTIFICATION</scope>
</reference>
<dbReference type="InParanoid" id="A0A669F5W4"/>
<dbReference type="Pfam" id="PF18078">
    <property type="entry name" value="Thioredoxin_11"/>
    <property type="match status" value="1"/>
</dbReference>
<dbReference type="FunCoup" id="A0A669F5W4">
    <property type="interactions" value="16"/>
</dbReference>
<evidence type="ECO:0000259" key="3">
    <source>
        <dbReference type="Pfam" id="PF21109"/>
    </source>
</evidence>
<reference evidence="5" key="2">
    <citation type="submission" date="2025-09" db="UniProtKB">
        <authorList>
            <consortium name="Ensembl"/>
        </authorList>
    </citation>
    <scope>IDENTIFICATION</scope>
</reference>
<dbReference type="Ensembl" id="ENSONIT00000083960.1">
    <property type="protein sequence ID" value="ENSONIP00000080072.1"/>
    <property type="gene ID" value="ENSONIG00000043051.1"/>
</dbReference>
<organism evidence="5 6">
    <name type="scientific">Oreochromis niloticus</name>
    <name type="common">Nile tilapia</name>
    <name type="synonym">Tilapia nilotica</name>
    <dbReference type="NCBI Taxonomy" id="8128"/>
    <lineage>
        <taxon>Eukaryota</taxon>
        <taxon>Metazoa</taxon>
        <taxon>Chordata</taxon>
        <taxon>Craniata</taxon>
        <taxon>Vertebrata</taxon>
        <taxon>Euteleostomi</taxon>
        <taxon>Actinopterygii</taxon>
        <taxon>Neopterygii</taxon>
        <taxon>Teleostei</taxon>
        <taxon>Neoteleostei</taxon>
        <taxon>Acanthomorphata</taxon>
        <taxon>Ovalentaria</taxon>
        <taxon>Cichlomorphae</taxon>
        <taxon>Cichliformes</taxon>
        <taxon>Cichlidae</taxon>
        <taxon>African cichlids</taxon>
        <taxon>Pseudocrenilabrinae</taxon>
        <taxon>Oreochromini</taxon>
        <taxon>Oreochromis</taxon>
    </lineage>
</organism>
<evidence type="ECO:0000256" key="1">
    <source>
        <dbReference type="SAM" id="Coils"/>
    </source>
</evidence>
<dbReference type="Pfam" id="PF24674">
    <property type="entry name" value="MACPF_SNTX"/>
    <property type="match status" value="1"/>
</dbReference>
<dbReference type="PANTHER" id="PTHR31594">
    <property type="entry name" value="AIG1-TYPE G DOMAIN-CONTAINING PROTEIN"/>
    <property type="match status" value="1"/>
</dbReference>